<dbReference type="EMBL" id="KZ345123">
    <property type="protein sequence ID" value="PIO75610.1"/>
    <property type="molecule type" value="Genomic_DNA"/>
</dbReference>
<evidence type="ECO:0000256" key="2">
    <source>
        <dbReference type="ARBA" id="ARBA00023134"/>
    </source>
</evidence>
<dbReference type="PANTHER" id="PTHR24072">
    <property type="entry name" value="RHO FAMILY GTPASE"/>
    <property type="match status" value="1"/>
</dbReference>
<dbReference type="GO" id="GO:0007264">
    <property type="term" value="P:small GTPase-mediated signal transduction"/>
    <property type="evidence" value="ECO:0007669"/>
    <property type="project" value="InterPro"/>
</dbReference>
<keyword evidence="4" id="KW-1185">Reference proteome</keyword>
<dbReference type="AlphaFoldDB" id="A0A2G9V1H3"/>
<dbReference type="GO" id="GO:0005525">
    <property type="term" value="F:GTP binding"/>
    <property type="evidence" value="ECO:0007669"/>
    <property type="project" value="UniProtKB-KW"/>
</dbReference>
<name>A0A2G9V1H3_TELCI</name>
<dbReference type="Gene3D" id="3.40.50.300">
    <property type="entry name" value="P-loop containing nucleotide triphosphate hydrolases"/>
    <property type="match status" value="1"/>
</dbReference>
<sequence length="195" mass="21755">MTNLTQVNSVRCVIIGDSVSGKEMMLKKYASYAGVPYDITNGQVVTAFNGRKCTFIDSTMANDSEDVHVFLLCVSVARQANVEETILNTILDSIRGVPFVLVGTQIEKRLQTRIENKYGGETHYLPMPLHRAETFAKQIGASKYLECSEVTGEGLEEVFEEAFEIGYAYAMEKQKGSRRRKSSLEGMKRTSCITQ</sequence>
<keyword evidence="2" id="KW-0342">GTP-binding</keyword>
<dbReference type="InterPro" id="IPR003578">
    <property type="entry name" value="Small_GTPase_Rho"/>
</dbReference>
<accession>A0A2G9V1H3</accession>
<dbReference type="SMART" id="SM00174">
    <property type="entry name" value="RHO"/>
    <property type="match status" value="1"/>
</dbReference>
<dbReference type="SUPFAM" id="SSF52540">
    <property type="entry name" value="P-loop containing nucleoside triphosphate hydrolases"/>
    <property type="match status" value="1"/>
</dbReference>
<organism evidence="3 4">
    <name type="scientific">Teladorsagia circumcincta</name>
    <name type="common">Brown stomach worm</name>
    <name type="synonym">Ostertagia circumcincta</name>
    <dbReference type="NCBI Taxonomy" id="45464"/>
    <lineage>
        <taxon>Eukaryota</taxon>
        <taxon>Metazoa</taxon>
        <taxon>Ecdysozoa</taxon>
        <taxon>Nematoda</taxon>
        <taxon>Chromadorea</taxon>
        <taxon>Rhabditida</taxon>
        <taxon>Rhabditina</taxon>
        <taxon>Rhabditomorpha</taxon>
        <taxon>Strongyloidea</taxon>
        <taxon>Trichostrongylidae</taxon>
        <taxon>Teladorsagia</taxon>
    </lineage>
</organism>
<evidence type="ECO:0000313" key="4">
    <source>
        <dbReference type="Proteomes" id="UP000230423"/>
    </source>
</evidence>
<gene>
    <name evidence="3" type="ORF">TELCIR_02341</name>
</gene>
<dbReference type="PRINTS" id="PR00449">
    <property type="entry name" value="RASTRNSFRMNG"/>
</dbReference>
<dbReference type="OrthoDB" id="25896at2759"/>
<keyword evidence="1" id="KW-0547">Nucleotide-binding</keyword>
<dbReference type="InterPro" id="IPR027417">
    <property type="entry name" value="P-loop_NTPase"/>
</dbReference>
<proteinExistence type="predicted"/>
<dbReference type="GO" id="GO:0003924">
    <property type="term" value="F:GTPase activity"/>
    <property type="evidence" value="ECO:0007669"/>
    <property type="project" value="InterPro"/>
</dbReference>
<dbReference type="Proteomes" id="UP000230423">
    <property type="component" value="Unassembled WGS sequence"/>
</dbReference>
<evidence type="ECO:0000313" key="3">
    <source>
        <dbReference type="EMBL" id="PIO75610.1"/>
    </source>
</evidence>
<reference evidence="3 4" key="1">
    <citation type="submission" date="2015-09" db="EMBL/GenBank/DDBJ databases">
        <title>Draft genome of the parasitic nematode Teladorsagia circumcincta isolate WARC Sus (inbred).</title>
        <authorList>
            <person name="Mitreva M."/>
        </authorList>
    </citation>
    <scope>NUCLEOTIDE SEQUENCE [LARGE SCALE GENOMIC DNA]</scope>
    <source>
        <strain evidence="3 4">S</strain>
    </source>
</reference>
<dbReference type="InterPro" id="IPR001806">
    <property type="entry name" value="Small_GTPase"/>
</dbReference>
<evidence type="ECO:0000256" key="1">
    <source>
        <dbReference type="ARBA" id="ARBA00022741"/>
    </source>
</evidence>
<protein>
    <submittedName>
        <fullName evidence="3">Ras family protein</fullName>
    </submittedName>
</protein>